<dbReference type="PROSITE" id="PS00395">
    <property type="entry name" value="ALANINE_RACEMASE"/>
    <property type="match status" value="1"/>
</dbReference>
<proteinExistence type="inferred from homology"/>
<dbReference type="PRINTS" id="PR00992">
    <property type="entry name" value="ALARACEMASE"/>
</dbReference>
<sequence length="409" mass="44459" precursor="true">MRIKKTLLALSIAAATLAPIMPAHSAPMALLGVDKQATDIESANSWLEINLGQFRSNIEQFKTKMNNHTKICAIMKADAYGNGIQGLMPIVLEQQIPCVGVASNADAQMVRDSGFKGELMRVRSASLNEIKAALHLDMEELIGSKAQADALADLAKKSGKEIRVHIALNDGGMGRNGIDMSTDAGKKEAVQIASHKNIRVVGIMTHFPTYEADDVRKKLVSFNEHSAWLMKEANLKREDITLHVANSFTSLNVPEAQLDMVRPGGALYGDQPTNLEYPSIVSFKTRIASIHHLPKDHTVGYDSTFTTPKDSVLANLPVGYSDGYPRKMGNKAQVIINGKKAPVVGVASMNTTMVDVSNIKGVKPGMEVILFGHSKGQSIIAADMESSSDVIFPELYTIWGYSNPRIYVK</sequence>
<evidence type="ECO:0000256" key="3">
    <source>
        <dbReference type="ARBA" id="ARBA00022729"/>
    </source>
</evidence>
<dbReference type="SUPFAM" id="SSF51419">
    <property type="entry name" value="PLP-binding barrel"/>
    <property type="match status" value="1"/>
</dbReference>
<gene>
    <name evidence="11" type="primary">alr</name>
    <name evidence="11" type="ORF">R8Z52_18455</name>
</gene>
<keyword evidence="7 9" id="KW-0413">Isomerase</keyword>
<comment type="catalytic activity">
    <reaction evidence="9">
        <text>L-arginine = D-arginine</text>
        <dbReference type="Rhea" id="RHEA:18069"/>
        <dbReference type="ChEBI" id="CHEBI:32682"/>
        <dbReference type="ChEBI" id="CHEBI:32689"/>
    </reaction>
</comment>
<keyword evidence="3 9" id="KW-0732">Signal</keyword>
<dbReference type="Pfam" id="PF00842">
    <property type="entry name" value="Ala_racemase_C"/>
    <property type="match status" value="1"/>
</dbReference>
<keyword evidence="12" id="KW-1185">Reference proteome</keyword>
<keyword evidence="5 9" id="KW-0663">Pyridoxal phosphate</keyword>
<evidence type="ECO:0000256" key="5">
    <source>
        <dbReference type="ARBA" id="ARBA00022898"/>
    </source>
</evidence>
<dbReference type="InterPro" id="IPR000821">
    <property type="entry name" value="Ala_racemase"/>
</dbReference>
<evidence type="ECO:0000256" key="1">
    <source>
        <dbReference type="ARBA" id="ARBA00001933"/>
    </source>
</evidence>
<dbReference type="PANTHER" id="PTHR30511:SF0">
    <property type="entry name" value="ALANINE RACEMASE, CATABOLIC-RELATED"/>
    <property type="match status" value="1"/>
</dbReference>
<dbReference type="NCBIfam" id="TIGR00492">
    <property type="entry name" value="alr"/>
    <property type="match status" value="1"/>
</dbReference>
<dbReference type="HAMAP" id="MF_02212">
    <property type="entry name" value="Bsr_racemase"/>
    <property type="match status" value="1"/>
</dbReference>
<feature type="chain" id="PRO_5044905251" description="Broad specificity amino-acid racemase" evidence="9">
    <location>
        <begin position="26"/>
        <end position="409"/>
    </location>
</feature>
<evidence type="ECO:0000256" key="8">
    <source>
        <dbReference type="ARBA" id="ARBA00023456"/>
    </source>
</evidence>
<dbReference type="InterPro" id="IPR009006">
    <property type="entry name" value="Ala_racemase/Decarboxylase_C"/>
</dbReference>
<reference evidence="11 12" key="1">
    <citation type="submission" date="2023-11" db="EMBL/GenBank/DDBJ databases">
        <title>Plant-associative lifestyle of Vibrio porteresiae and its evolutionary dynamics.</title>
        <authorList>
            <person name="Rameshkumar N."/>
            <person name="Kirti K."/>
        </authorList>
    </citation>
    <scope>NUCLEOTIDE SEQUENCE [LARGE SCALE GENOMIC DNA]</scope>
    <source>
        <strain evidence="11 12">MSSRF30</strain>
    </source>
</reference>
<name>A0ABZ0QJ35_9VIBR</name>
<evidence type="ECO:0000256" key="9">
    <source>
        <dbReference type="HAMAP-Rule" id="MF_02212"/>
    </source>
</evidence>
<dbReference type="Gene3D" id="3.20.20.10">
    <property type="entry name" value="Alanine racemase"/>
    <property type="match status" value="1"/>
</dbReference>
<evidence type="ECO:0000256" key="6">
    <source>
        <dbReference type="ARBA" id="ARBA00023157"/>
    </source>
</evidence>
<feature type="binding site" evidence="9">
    <location>
        <position position="349"/>
    </location>
    <ligand>
        <name>substrate</name>
    </ligand>
</feature>
<dbReference type="Gene3D" id="2.40.37.10">
    <property type="entry name" value="Lyase, Ornithine Decarboxylase, Chain A, domain 1"/>
    <property type="match status" value="1"/>
</dbReference>
<feature type="domain" description="Alanine racemase C-terminal" evidence="10">
    <location>
        <begin position="280"/>
        <end position="408"/>
    </location>
</feature>
<comment type="catalytic activity">
    <reaction evidence="9">
        <text>L-lysine = D-lysine</text>
        <dbReference type="Rhea" id="RHEA:22864"/>
        <dbReference type="ChEBI" id="CHEBI:32551"/>
        <dbReference type="ChEBI" id="CHEBI:32557"/>
    </reaction>
</comment>
<dbReference type="InterPro" id="IPR011079">
    <property type="entry name" value="Ala_racemase_C"/>
</dbReference>
<keyword evidence="4 9" id="KW-0574">Periplasm</keyword>
<evidence type="ECO:0000313" key="12">
    <source>
        <dbReference type="Proteomes" id="UP001304071"/>
    </source>
</evidence>
<feature type="disulfide bond" evidence="9">
    <location>
        <begin position="72"/>
        <end position="98"/>
    </location>
</feature>
<dbReference type="Pfam" id="PF01168">
    <property type="entry name" value="Ala_racemase_N"/>
    <property type="match status" value="1"/>
</dbReference>
<dbReference type="InterPro" id="IPR020622">
    <property type="entry name" value="Ala_racemase_pyridoxalP-BS"/>
</dbReference>
<feature type="active site" description="Proton acceptor" evidence="9">
    <location>
        <position position="76"/>
    </location>
</feature>
<dbReference type="InterPro" id="IPR029066">
    <property type="entry name" value="PLP-binding_barrel"/>
</dbReference>
<dbReference type="RefSeq" id="WP_261896918.1">
    <property type="nucleotide sequence ID" value="NZ_AP024896.1"/>
</dbReference>
<comment type="subcellular location">
    <subcellularLocation>
        <location evidence="2 9">Periplasm</location>
    </subcellularLocation>
</comment>
<evidence type="ECO:0000256" key="2">
    <source>
        <dbReference type="ARBA" id="ARBA00004418"/>
    </source>
</evidence>
<feature type="active site" description="Proton acceptor" evidence="9">
    <location>
        <position position="301"/>
    </location>
</feature>
<dbReference type="CDD" id="cd06826">
    <property type="entry name" value="PLPDE_III_AR2"/>
    <property type="match status" value="1"/>
</dbReference>
<evidence type="ECO:0000256" key="4">
    <source>
        <dbReference type="ARBA" id="ARBA00022764"/>
    </source>
</evidence>
<comment type="catalytic activity">
    <reaction evidence="9">
        <text>an L-alpha-amino acid = a D-alpha-amino acid</text>
        <dbReference type="Rhea" id="RHEA:18317"/>
        <dbReference type="ChEBI" id="CHEBI:59869"/>
        <dbReference type="ChEBI" id="CHEBI:59871"/>
        <dbReference type="EC" id="5.1.1.10"/>
    </reaction>
</comment>
<dbReference type="InterPro" id="IPR001608">
    <property type="entry name" value="Ala_racemase_N"/>
</dbReference>
<keyword evidence="6 9" id="KW-1015">Disulfide bond</keyword>
<comment type="function">
    <text evidence="9">Amino-acid racemase able to utilize a broad range of substrates.</text>
</comment>
<evidence type="ECO:0000313" key="11">
    <source>
        <dbReference type="EMBL" id="WPC76511.1"/>
    </source>
</evidence>
<protein>
    <recommendedName>
        <fullName evidence="9">Broad specificity amino-acid racemase</fullName>
        <ecNumber evidence="9">5.1.1.10</ecNumber>
    </recommendedName>
</protein>
<dbReference type="PANTHER" id="PTHR30511">
    <property type="entry name" value="ALANINE RACEMASE"/>
    <property type="match status" value="1"/>
</dbReference>
<dbReference type="SMART" id="SM01005">
    <property type="entry name" value="Ala_racemase_C"/>
    <property type="match status" value="1"/>
</dbReference>
<comment type="similarity">
    <text evidence="8 9">Belongs to the alanine racemase family. Bsr subfamily.</text>
</comment>
<feature type="binding site" evidence="9">
    <location>
        <position position="175"/>
    </location>
    <ligand>
        <name>substrate</name>
    </ligand>
</feature>
<organism evidence="11 12">
    <name type="scientific">Vibrio porteresiae DSM 19223</name>
    <dbReference type="NCBI Taxonomy" id="1123496"/>
    <lineage>
        <taxon>Bacteria</taxon>
        <taxon>Pseudomonadati</taxon>
        <taxon>Pseudomonadota</taxon>
        <taxon>Gammaproteobacteria</taxon>
        <taxon>Vibrionales</taxon>
        <taxon>Vibrionaceae</taxon>
        <taxon>Vibrio</taxon>
    </lineage>
</organism>
<dbReference type="NCBIfam" id="NF009879">
    <property type="entry name" value="PRK13340.1-4"/>
    <property type="match status" value="1"/>
</dbReference>
<accession>A0ABZ0QJ35</accession>
<dbReference type="Proteomes" id="UP001304071">
    <property type="component" value="Chromosome 2"/>
</dbReference>
<comment type="cofactor">
    <cofactor evidence="1 9">
        <name>pyridoxal 5'-phosphate</name>
        <dbReference type="ChEBI" id="CHEBI:597326"/>
    </cofactor>
</comment>
<dbReference type="InterPro" id="IPR043698">
    <property type="entry name" value="Racemase_Bsr/Lyr"/>
</dbReference>
<feature type="modified residue" description="N6-(pyridoxal phosphate)lysine" evidence="9">
    <location>
        <position position="76"/>
    </location>
</feature>
<feature type="signal peptide" evidence="9">
    <location>
        <begin position="1"/>
        <end position="25"/>
    </location>
</feature>
<evidence type="ECO:0000256" key="7">
    <source>
        <dbReference type="ARBA" id="ARBA00023235"/>
    </source>
</evidence>
<evidence type="ECO:0000259" key="10">
    <source>
        <dbReference type="SMART" id="SM01005"/>
    </source>
</evidence>
<dbReference type="EC" id="5.1.1.10" evidence="9"/>
<dbReference type="GO" id="GO:0008784">
    <property type="term" value="F:alanine racemase activity"/>
    <property type="evidence" value="ECO:0007669"/>
    <property type="project" value="UniProtKB-EC"/>
</dbReference>
<dbReference type="SUPFAM" id="SSF50621">
    <property type="entry name" value="Alanine racemase C-terminal domain-like"/>
    <property type="match status" value="1"/>
</dbReference>
<dbReference type="EMBL" id="CP138204">
    <property type="protein sequence ID" value="WPC76511.1"/>
    <property type="molecule type" value="Genomic_DNA"/>
</dbReference>